<dbReference type="Proteomes" id="UP000000503">
    <property type="component" value="Chromosome"/>
</dbReference>
<evidence type="ECO:0000313" key="2">
    <source>
        <dbReference type="EMBL" id="AEJ18604.1"/>
    </source>
</evidence>
<organism evidence="2 3">
    <name type="scientific">Gracilinema caldarium (strain ATCC 51460 / DSM 7334 / H1)</name>
    <name type="common">Treponema caldarium</name>
    <dbReference type="NCBI Taxonomy" id="744872"/>
    <lineage>
        <taxon>Bacteria</taxon>
        <taxon>Pseudomonadati</taxon>
        <taxon>Spirochaetota</taxon>
        <taxon>Spirochaetia</taxon>
        <taxon>Spirochaetales</taxon>
        <taxon>Breznakiellaceae</taxon>
        <taxon>Gracilinema</taxon>
    </lineage>
</organism>
<dbReference type="AlphaFoldDB" id="F8EYM7"/>
<protein>
    <submittedName>
        <fullName evidence="2">Uncharacterized protein</fullName>
    </submittedName>
</protein>
<feature type="transmembrane region" description="Helical" evidence="1">
    <location>
        <begin position="45"/>
        <end position="63"/>
    </location>
</feature>
<gene>
    <name evidence="2" type="ordered locus">Spica_0440</name>
</gene>
<sequence>MLACVLRRKRRKHISLALFLCSVAIALFSVSLIVSQNVILVDRPILFTGVCICCFLVLCILVPQWIGFPSLVILGFVIVFLAVQVFRFPRILVKGASLQAVIGTCIIQVDEYNQPLASFQLIPSQQMERIPLHSGEKLTLELTLLQSEPFYPLYGGGGWVVVHTCRSGAAELSFSTAQSNVLVNASASATFVTRLLGFQVVKKELFINLEDAGTNIKQQIEWVHESLLLRPL</sequence>
<proteinExistence type="predicted"/>
<feature type="transmembrane region" description="Helical" evidence="1">
    <location>
        <begin position="70"/>
        <end position="88"/>
    </location>
</feature>
<accession>F8EYM7</accession>
<keyword evidence="1" id="KW-0812">Transmembrane</keyword>
<dbReference type="HOGENOM" id="CLU_1194452_0_0_12"/>
<reference evidence="3" key="1">
    <citation type="journal article" date="2013" name="Stand. Genomic Sci.">
        <title>Genome sequence of the thermophilic fresh-water bacterium Spirochaeta caldaria type strain (H1(T)), reclassification of Spirochaeta caldaria, Spirochaeta stenostrepta, and Spirochaeta zuelzerae in the genus Treponema as Treponema caldaria comb. nov., Treponema stenostrepta comb. nov., and Treponema zuelzerae comb. nov., and emendation of the genus Treponema.</title>
        <authorList>
            <person name="Abt B."/>
            <person name="Goker M."/>
            <person name="Scheuner C."/>
            <person name="Han C."/>
            <person name="Lu M."/>
            <person name="Misra M."/>
            <person name="Lapidus A."/>
            <person name="Nolan M."/>
            <person name="Lucas S."/>
            <person name="Hammon N."/>
            <person name="Deshpande S."/>
            <person name="Cheng J.F."/>
            <person name="Tapia R."/>
            <person name="Goodwin L.A."/>
            <person name="Pitluck S."/>
            <person name="Liolios K."/>
            <person name="Pagani I."/>
            <person name="Ivanova N."/>
            <person name="Mavromatis K."/>
            <person name="Mikhailova N."/>
            <person name="Huntemann M."/>
            <person name="Pati A."/>
            <person name="Chen A."/>
            <person name="Palaniappan K."/>
            <person name="Land M."/>
            <person name="Hauser L."/>
            <person name="Jeffries C.D."/>
            <person name="Rohde M."/>
            <person name="Spring S."/>
            <person name="Gronow S."/>
            <person name="Detter J.C."/>
            <person name="Bristow J."/>
            <person name="Eisen J.A."/>
            <person name="Markowitz V."/>
            <person name="Hugenholtz P."/>
            <person name="Kyrpides N.C."/>
            <person name="Woyke T."/>
            <person name="Klenk H.P."/>
        </authorList>
    </citation>
    <scope>NUCLEOTIDE SEQUENCE</scope>
    <source>
        <strain evidence="3">ATCC 51460 / DSM 7334 / H1</strain>
    </source>
</reference>
<dbReference type="KEGG" id="scd:Spica_0440"/>
<keyword evidence="1" id="KW-0472">Membrane</keyword>
<name>F8EYM7_GRAC1</name>
<dbReference type="STRING" id="744872.Spica_0440"/>
<keyword evidence="3" id="KW-1185">Reference proteome</keyword>
<evidence type="ECO:0000313" key="3">
    <source>
        <dbReference type="Proteomes" id="UP000000503"/>
    </source>
</evidence>
<evidence type="ECO:0000256" key="1">
    <source>
        <dbReference type="SAM" id="Phobius"/>
    </source>
</evidence>
<dbReference type="EMBL" id="CP002868">
    <property type="protein sequence ID" value="AEJ18604.1"/>
    <property type="molecule type" value="Genomic_DNA"/>
</dbReference>
<keyword evidence="1" id="KW-1133">Transmembrane helix</keyword>